<protein>
    <submittedName>
        <fullName evidence="7">RNA polymerase sigma24 factor</fullName>
    </submittedName>
</protein>
<dbReference type="PANTHER" id="PTHR43133">
    <property type="entry name" value="RNA POLYMERASE ECF-TYPE SIGMA FACTO"/>
    <property type="match status" value="1"/>
</dbReference>
<comment type="similarity">
    <text evidence="1">Belongs to the sigma-70 factor family. ECF subfamily.</text>
</comment>
<dbReference type="InterPro" id="IPR007627">
    <property type="entry name" value="RNA_pol_sigma70_r2"/>
</dbReference>
<accession>A0A918WZ15</accession>
<dbReference type="EMBL" id="BMVC01000007">
    <property type="protein sequence ID" value="GHC97362.1"/>
    <property type="molecule type" value="Genomic_DNA"/>
</dbReference>
<dbReference type="PANTHER" id="PTHR43133:SF66">
    <property type="entry name" value="ECF RNA POLYMERASE SIGMA FACTOR SIGK"/>
    <property type="match status" value="1"/>
</dbReference>
<dbReference type="InterPro" id="IPR013249">
    <property type="entry name" value="RNA_pol_sigma70_r4_t2"/>
</dbReference>
<dbReference type="Pfam" id="PF08281">
    <property type="entry name" value="Sigma70_r4_2"/>
    <property type="match status" value="1"/>
</dbReference>
<feature type="domain" description="RNA polymerase sigma-70 region 2" evidence="5">
    <location>
        <begin position="36"/>
        <end position="97"/>
    </location>
</feature>
<evidence type="ECO:0000259" key="6">
    <source>
        <dbReference type="Pfam" id="PF08281"/>
    </source>
</evidence>
<feature type="domain" description="RNA polymerase sigma factor 70 region 4 type 2" evidence="6">
    <location>
        <begin position="135"/>
        <end position="184"/>
    </location>
</feature>
<dbReference type="InterPro" id="IPR014284">
    <property type="entry name" value="RNA_pol_sigma-70_dom"/>
</dbReference>
<gene>
    <name evidence="7" type="ORF">GCM10010334_38650</name>
</gene>
<dbReference type="InterPro" id="IPR039425">
    <property type="entry name" value="RNA_pol_sigma-70-like"/>
</dbReference>
<sequence>MSGRGMALDAEAERVELTRAVEGARRGDEACFAAAYRIVQPGVLRYVRTLVGEEAEDVASEAWLQVSRDVGRFAGDGDAFRGWVRAVARNRAVDHLRWVRSRPRQVAVPVEWESYGGPVVRDAAEVVMDALATACVMRMVGALPPDQGEAVLLRVLVGLGSPEAARVLGKRAGAVRMAAARGLRGLAGQLGCEGVRTAG</sequence>
<dbReference type="GO" id="GO:0016987">
    <property type="term" value="F:sigma factor activity"/>
    <property type="evidence" value="ECO:0007669"/>
    <property type="project" value="UniProtKB-KW"/>
</dbReference>
<evidence type="ECO:0000259" key="5">
    <source>
        <dbReference type="Pfam" id="PF04542"/>
    </source>
</evidence>
<evidence type="ECO:0000256" key="1">
    <source>
        <dbReference type="ARBA" id="ARBA00010641"/>
    </source>
</evidence>
<reference evidence="7" key="2">
    <citation type="submission" date="2020-09" db="EMBL/GenBank/DDBJ databases">
        <authorList>
            <person name="Sun Q."/>
            <person name="Ohkuma M."/>
        </authorList>
    </citation>
    <scope>NUCLEOTIDE SEQUENCE</scope>
    <source>
        <strain evidence="7">JCM 4637</strain>
    </source>
</reference>
<evidence type="ECO:0000256" key="4">
    <source>
        <dbReference type="ARBA" id="ARBA00023163"/>
    </source>
</evidence>
<evidence type="ECO:0000313" key="7">
    <source>
        <dbReference type="EMBL" id="GHC97362.1"/>
    </source>
</evidence>
<reference evidence="7" key="1">
    <citation type="journal article" date="2014" name="Int. J. Syst. Evol. Microbiol.">
        <title>Complete genome sequence of Corynebacterium casei LMG S-19264T (=DSM 44701T), isolated from a smear-ripened cheese.</title>
        <authorList>
            <consortium name="US DOE Joint Genome Institute (JGI-PGF)"/>
            <person name="Walter F."/>
            <person name="Albersmeier A."/>
            <person name="Kalinowski J."/>
            <person name="Ruckert C."/>
        </authorList>
    </citation>
    <scope>NUCLEOTIDE SEQUENCE</scope>
    <source>
        <strain evidence="7">JCM 4637</strain>
    </source>
</reference>
<dbReference type="Gene3D" id="1.10.1740.10">
    <property type="match status" value="1"/>
</dbReference>
<keyword evidence="4" id="KW-0804">Transcription</keyword>
<dbReference type="Proteomes" id="UP000638353">
    <property type="component" value="Unassembled WGS sequence"/>
</dbReference>
<dbReference type="SUPFAM" id="SSF88946">
    <property type="entry name" value="Sigma2 domain of RNA polymerase sigma factors"/>
    <property type="match status" value="1"/>
</dbReference>
<dbReference type="Pfam" id="PF04542">
    <property type="entry name" value="Sigma70_r2"/>
    <property type="match status" value="1"/>
</dbReference>
<keyword evidence="2" id="KW-0805">Transcription regulation</keyword>
<evidence type="ECO:0000256" key="3">
    <source>
        <dbReference type="ARBA" id="ARBA00023082"/>
    </source>
</evidence>
<keyword evidence="3" id="KW-0731">Sigma factor</keyword>
<evidence type="ECO:0000313" key="8">
    <source>
        <dbReference type="Proteomes" id="UP000638353"/>
    </source>
</evidence>
<proteinExistence type="inferred from homology"/>
<dbReference type="GO" id="GO:0003677">
    <property type="term" value="F:DNA binding"/>
    <property type="evidence" value="ECO:0007669"/>
    <property type="project" value="InterPro"/>
</dbReference>
<organism evidence="7 8">
    <name type="scientific">Streptomyces finlayi</name>
    <dbReference type="NCBI Taxonomy" id="67296"/>
    <lineage>
        <taxon>Bacteria</taxon>
        <taxon>Bacillati</taxon>
        <taxon>Actinomycetota</taxon>
        <taxon>Actinomycetes</taxon>
        <taxon>Kitasatosporales</taxon>
        <taxon>Streptomycetaceae</taxon>
        <taxon>Streptomyces</taxon>
    </lineage>
</organism>
<comment type="caution">
    <text evidence="7">The sequence shown here is derived from an EMBL/GenBank/DDBJ whole genome shotgun (WGS) entry which is preliminary data.</text>
</comment>
<dbReference type="SUPFAM" id="SSF88659">
    <property type="entry name" value="Sigma3 and sigma4 domains of RNA polymerase sigma factors"/>
    <property type="match status" value="1"/>
</dbReference>
<dbReference type="InterPro" id="IPR013325">
    <property type="entry name" value="RNA_pol_sigma_r2"/>
</dbReference>
<dbReference type="Gene3D" id="1.10.10.10">
    <property type="entry name" value="Winged helix-like DNA-binding domain superfamily/Winged helix DNA-binding domain"/>
    <property type="match status" value="1"/>
</dbReference>
<dbReference type="InterPro" id="IPR036388">
    <property type="entry name" value="WH-like_DNA-bd_sf"/>
</dbReference>
<dbReference type="NCBIfam" id="TIGR02937">
    <property type="entry name" value="sigma70-ECF"/>
    <property type="match status" value="1"/>
</dbReference>
<name>A0A918WZ15_9ACTN</name>
<dbReference type="GO" id="GO:0006352">
    <property type="term" value="P:DNA-templated transcription initiation"/>
    <property type="evidence" value="ECO:0007669"/>
    <property type="project" value="InterPro"/>
</dbReference>
<dbReference type="AlphaFoldDB" id="A0A918WZ15"/>
<evidence type="ECO:0000256" key="2">
    <source>
        <dbReference type="ARBA" id="ARBA00023015"/>
    </source>
</evidence>
<dbReference type="InterPro" id="IPR013324">
    <property type="entry name" value="RNA_pol_sigma_r3/r4-like"/>
</dbReference>